<dbReference type="PROSITE" id="PS50928">
    <property type="entry name" value="ABC_TM1"/>
    <property type="match status" value="1"/>
</dbReference>
<proteinExistence type="inferred from homology"/>
<evidence type="ECO:0000256" key="6">
    <source>
        <dbReference type="ARBA" id="ARBA00023136"/>
    </source>
</evidence>
<evidence type="ECO:0000313" key="9">
    <source>
        <dbReference type="EMBL" id="TWI29546.1"/>
    </source>
</evidence>
<keyword evidence="2 7" id="KW-0813">Transport</keyword>
<dbReference type="Pfam" id="PF00528">
    <property type="entry name" value="BPD_transp_1"/>
    <property type="match status" value="1"/>
</dbReference>
<feature type="transmembrane region" description="Helical" evidence="7">
    <location>
        <begin position="95"/>
        <end position="120"/>
    </location>
</feature>
<dbReference type="CDD" id="cd06261">
    <property type="entry name" value="TM_PBP2"/>
    <property type="match status" value="1"/>
</dbReference>
<sequence>MNVRFLIARTLRALLTLILVVTFVFVMLRLAGDPIKMLLPEETPANVIEQYRARWGLDAPIYVQYVSYISSVLRGDFGTSFRDGRPALEVVTERIPATATLGFAGLIVALLVGLPAGIAAAMKRNSAIDRAVISFAVLGHSIPTFFFGILLILLFSMSLRWLPSSGSATWAHLLMPACTIGLWNAATIARFTRASMLDVLSKPFMRTAVANGLPLSWRILGYALPNAAIPIVTIIGLIVGQLLSGAVIVETVFAWPGIGRLTVTAVAAREVAVVQTIVFLAALTMVAANLLVDLLYGWLDPRIGSSTEGKSR</sequence>
<feature type="transmembrane region" description="Helical" evidence="7">
    <location>
        <begin position="229"/>
        <end position="255"/>
    </location>
</feature>
<protein>
    <submittedName>
        <fullName evidence="9">Peptide/nickel transport system permease protein</fullName>
    </submittedName>
</protein>
<evidence type="ECO:0000256" key="5">
    <source>
        <dbReference type="ARBA" id="ARBA00022989"/>
    </source>
</evidence>
<dbReference type="GO" id="GO:0005886">
    <property type="term" value="C:plasma membrane"/>
    <property type="evidence" value="ECO:0007669"/>
    <property type="project" value="UniProtKB-SubCell"/>
</dbReference>
<comment type="caution">
    <text evidence="9">The sequence shown here is derived from an EMBL/GenBank/DDBJ whole genome shotgun (WGS) entry which is preliminary data.</text>
</comment>
<dbReference type="PANTHER" id="PTHR43163:SF6">
    <property type="entry name" value="DIPEPTIDE TRANSPORT SYSTEM PERMEASE PROTEIN DPPB-RELATED"/>
    <property type="match status" value="1"/>
</dbReference>
<keyword evidence="10" id="KW-1185">Reference proteome</keyword>
<dbReference type="AlphaFoldDB" id="A0A562NBL4"/>
<dbReference type="Pfam" id="PF19300">
    <property type="entry name" value="BPD_transp_1_N"/>
    <property type="match status" value="1"/>
</dbReference>
<keyword evidence="4 7" id="KW-0812">Transmembrane</keyword>
<feature type="transmembrane region" description="Helical" evidence="7">
    <location>
        <begin position="12"/>
        <end position="31"/>
    </location>
</feature>
<feature type="transmembrane region" description="Helical" evidence="7">
    <location>
        <begin position="276"/>
        <end position="299"/>
    </location>
</feature>
<dbReference type="InterPro" id="IPR000515">
    <property type="entry name" value="MetI-like"/>
</dbReference>
<feature type="transmembrane region" description="Helical" evidence="7">
    <location>
        <begin position="169"/>
        <end position="192"/>
    </location>
</feature>
<feature type="domain" description="ABC transmembrane type-1" evidence="8">
    <location>
        <begin position="95"/>
        <end position="296"/>
    </location>
</feature>
<evidence type="ECO:0000256" key="3">
    <source>
        <dbReference type="ARBA" id="ARBA00022475"/>
    </source>
</evidence>
<feature type="transmembrane region" description="Helical" evidence="7">
    <location>
        <begin position="132"/>
        <end position="157"/>
    </location>
</feature>
<evidence type="ECO:0000256" key="1">
    <source>
        <dbReference type="ARBA" id="ARBA00004651"/>
    </source>
</evidence>
<keyword evidence="3" id="KW-1003">Cell membrane</keyword>
<dbReference type="InterPro" id="IPR035906">
    <property type="entry name" value="MetI-like_sf"/>
</dbReference>
<evidence type="ECO:0000313" key="10">
    <source>
        <dbReference type="Proteomes" id="UP000317122"/>
    </source>
</evidence>
<dbReference type="OrthoDB" id="9807402at2"/>
<evidence type="ECO:0000256" key="4">
    <source>
        <dbReference type="ARBA" id="ARBA00022692"/>
    </source>
</evidence>
<dbReference type="GO" id="GO:0071916">
    <property type="term" value="F:dipeptide transmembrane transporter activity"/>
    <property type="evidence" value="ECO:0007669"/>
    <property type="project" value="TreeGrafter"/>
</dbReference>
<gene>
    <name evidence="9" type="ORF">IQ26_05128</name>
</gene>
<dbReference type="PANTHER" id="PTHR43163">
    <property type="entry name" value="DIPEPTIDE TRANSPORT SYSTEM PERMEASE PROTEIN DPPB-RELATED"/>
    <property type="match status" value="1"/>
</dbReference>
<comment type="subcellular location">
    <subcellularLocation>
        <location evidence="1 7">Cell membrane</location>
        <topology evidence="1 7">Multi-pass membrane protein</topology>
    </subcellularLocation>
</comment>
<dbReference type="Proteomes" id="UP000317122">
    <property type="component" value="Unassembled WGS sequence"/>
</dbReference>
<dbReference type="SUPFAM" id="SSF161098">
    <property type="entry name" value="MetI-like"/>
    <property type="match status" value="1"/>
</dbReference>
<evidence type="ECO:0000256" key="7">
    <source>
        <dbReference type="RuleBase" id="RU363032"/>
    </source>
</evidence>
<dbReference type="Gene3D" id="1.10.3720.10">
    <property type="entry name" value="MetI-like"/>
    <property type="match status" value="1"/>
</dbReference>
<organism evidence="9 10">
    <name type="scientific">Mesorhizobium tianshanense</name>
    <dbReference type="NCBI Taxonomy" id="39844"/>
    <lineage>
        <taxon>Bacteria</taxon>
        <taxon>Pseudomonadati</taxon>
        <taxon>Pseudomonadota</taxon>
        <taxon>Alphaproteobacteria</taxon>
        <taxon>Hyphomicrobiales</taxon>
        <taxon>Phyllobacteriaceae</taxon>
        <taxon>Mesorhizobium</taxon>
    </lineage>
</organism>
<accession>A0A562NBL4</accession>
<keyword evidence="5 7" id="KW-1133">Transmembrane helix</keyword>
<dbReference type="EMBL" id="VLKT01000036">
    <property type="protein sequence ID" value="TWI29546.1"/>
    <property type="molecule type" value="Genomic_DNA"/>
</dbReference>
<keyword evidence="6 7" id="KW-0472">Membrane</keyword>
<name>A0A562NBL4_9HYPH</name>
<reference evidence="9 10" key="1">
    <citation type="journal article" date="2015" name="Stand. Genomic Sci.">
        <title>Genomic Encyclopedia of Bacterial and Archaeal Type Strains, Phase III: the genomes of soil and plant-associated and newly described type strains.</title>
        <authorList>
            <person name="Whitman W.B."/>
            <person name="Woyke T."/>
            <person name="Klenk H.P."/>
            <person name="Zhou Y."/>
            <person name="Lilburn T.G."/>
            <person name="Beck B.J."/>
            <person name="De Vos P."/>
            <person name="Vandamme P."/>
            <person name="Eisen J.A."/>
            <person name="Garrity G."/>
            <person name="Hugenholtz P."/>
            <person name="Kyrpides N.C."/>
        </authorList>
    </citation>
    <scope>NUCLEOTIDE SEQUENCE [LARGE SCALE GENOMIC DNA]</scope>
    <source>
        <strain evidence="9 10">CGMCC 1.2546</strain>
    </source>
</reference>
<dbReference type="InterPro" id="IPR045621">
    <property type="entry name" value="BPD_transp_1_N"/>
</dbReference>
<evidence type="ECO:0000259" key="8">
    <source>
        <dbReference type="PROSITE" id="PS50928"/>
    </source>
</evidence>
<evidence type="ECO:0000256" key="2">
    <source>
        <dbReference type="ARBA" id="ARBA00022448"/>
    </source>
</evidence>
<dbReference type="RefSeq" id="WP_145721072.1">
    <property type="nucleotide sequence ID" value="NZ_BSPF01000004.1"/>
</dbReference>
<comment type="similarity">
    <text evidence="7">Belongs to the binding-protein-dependent transport system permease family.</text>
</comment>